<evidence type="ECO:0000313" key="1">
    <source>
        <dbReference type="EMBL" id="VFK12752.1"/>
    </source>
</evidence>
<dbReference type="InterPro" id="IPR006498">
    <property type="entry name" value="Tail_tube"/>
</dbReference>
<dbReference type="Pfam" id="PF04985">
    <property type="entry name" value="Phage_tube"/>
    <property type="match status" value="1"/>
</dbReference>
<sequence length="169" mass="17980">MAAINVLRSVNLFIEGGGYAGMLEEITLPEVNVKTEEFRGGGMDAPTELDVGMEKLETEFTLKGYDATALKTWGFAPGKPVNLIVKGSVLSENGESAPVEATLQGNMKGSGFGGAWKPGEATPLKMKMAVNYYKLTLGGEDIYEIDVPGMKRAIGGVDHLEAMRGHLGL</sequence>
<protein>
    <recommendedName>
        <fullName evidence="2">Phage major tail tube protein</fullName>
    </recommendedName>
</protein>
<proteinExistence type="predicted"/>
<organism evidence="1">
    <name type="scientific">Candidatus Kentrum sp. LFY</name>
    <dbReference type="NCBI Taxonomy" id="2126342"/>
    <lineage>
        <taxon>Bacteria</taxon>
        <taxon>Pseudomonadati</taxon>
        <taxon>Pseudomonadota</taxon>
        <taxon>Gammaproteobacteria</taxon>
        <taxon>Candidatus Kentrum</taxon>
    </lineage>
</organism>
<dbReference type="AlphaFoldDB" id="A0A450W6Q5"/>
<reference evidence="1" key="1">
    <citation type="submission" date="2019-02" db="EMBL/GenBank/DDBJ databases">
        <authorList>
            <person name="Gruber-Vodicka R. H."/>
            <person name="Seah K. B. B."/>
        </authorList>
    </citation>
    <scope>NUCLEOTIDE SEQUENCE</scope>
    <source>
        <strain evidence="1">BECK_BY7</strain>
    </source>
</reference>
<dbReference type="NCBIfam" id="TIGR01611">
    <property type="entry name" value="tail_tube"/>
    <property type="match status" value="1"/>
</dbReference>
<dbReference type="EMBL" id="CAADFN010000001">
    <property type="protein sequence ID" value="VFK12752.1"/>
    <property type="molecule type" value="Genomic_DNA"/>
</dbReference>
<accession>A0A450W6Q5</accession>
<name>A0A450W6Q5_9GAMM</name>
<gene>
    <name evidence="1" type="ORF">BECKLFY1418C_GA0070996_100170</name>
</gene>
<evidence type="ECO:0008006" key="2">
    <source>
        <dbReference type="Google" id="ProtNLM"/>
    </source>
</evidence>